<evidence type="ECO:0000259" key="7">
    <source>
        <dbReference type="PROSITE" id="PS50054"/>
    </source>
</evidence>
<dbReference type="GO" id="GO:0005829">
    <property type="term" value="C:cytosol"/>
    <property type="evidence" value="ECO:0007669"/>
    <property type="project" value="TreeGrafter"/>
</dbReference>
<comment type="catalytic activity">
    <reaction evidence="5">
        <text>O-phospho-L-threonyl-[protein] + H2O = L-threonyl-[protein] + phosphate</text>
        <dbReference type="Rhea" id="RHEA:47004"/>
        <dbReference type="Rhea" id="RHEA-COMP:11060"/>
        <dbReference type="Rhea" id="RHEA-COMP:11605"/>
        <dbReference type="ChEBI" id="CHEBI:15377"/>
        <dbReference type="ChEBI" id="CHEBI:30013"/>
        <dbReference type="ChEBI" id="CHEBI:43474"/>
        <dbReference type="ChEBI" id="CHEBI:61977"/>
        <dbReference type="EC" id="3.1.3.16"/>
    </reaction>
</comment>
<dbReference type="Gene3D" id="3.90.190.10">
    <property type="entry name" value="Protein tyrosine phosphatase superfamily"/>
    <property type="match status" value="1"/>
</dbReference>
<dbReference type="PROSITE" id="PS50054">
    <property type="entry name" value="TYR_PHOSPHATASE_DUAL"/>
    <property type="match status" value="1"/>
</dbReference>
<dbReference type="SUPFAM" id="SSF52799">
    <property type="entry name" value="(Phosphotyrosine protein) phosphatases II"/>
    <property type="match status" value="1"/>
</dbReference>
<proteinExistence type="inferred from homology"/>
<evidence type="ECO:0000313" key="9">
    <source>
        <dbReference type="EMBL" id="KAF7356913.1"/>
    </source>
</evidence>
<dbReference type="SMART" id="SM00195">
    <property type="entry name" value="DSPc"/>
    <property type="match status" value="1"/>
</dbReference>
<keyword evidence="2" id="KW-0378">Hydrolase</keyword>
<comment type="catalytic activity">
    <reaction evidence="4">
        <text>O-phospho-L-seryl-[protein] + H2O = L-seryl-[protein] + phosphate</text>
        <dbReference type="Rhea" id="RHEA:20629"/>
        <dbReference type="Rhea" id="RHEA-COMP:9863"/>
        <dbReference type="Rhea" id="RHEA-COMP:11604"/>
        <dbReference type="ChEBI" id="CHEBI:15377"/>
        <dbReference type="ChEBI" id="CHEBI:29999"/>
        <dbReference type="ChEBI" id="CHEBI:43474"/>
        <dbReference type="ChEBI" id="CHEBI:83421"/>
        <dbReference type="EC" id="3.1.3.16"/>
    </reaction>
</comment>
<dbReference type="GO" id="GO:0004722">
    <property type="term" value="F:protein serine/threonine phosphatase activity"/>
    <property type="evidence" value="ECO:0007669"/>
    <property type="project" value="UniProtKB-EC"/>
</dbReference>
<accession>A0A8H6Y9K7</accession>
<evidence type="ECO:0000256" key="2">
    <source>
        <dbReference type="ARBA" id="ARBA00022801"/>
    </source>
</evidence>
<dbReference type="InterPro" id="IPR016130">
    <property type="entry name" value="Tyr_Pase_AS"/>
</dbReference>
<dbReference type="AlphaFoldDB" id="A0A8H6Y9K7"/>
<evidence type="ECO:0000256" key="3">
    <source>
        <dbReference type="ARBA" id="ARBA00022912"/>
    </source>
</evidence>
<dbReference type="InterPro" id="IPR000340">
    <property type="entry name" value="Dual-sp_phosphatase_cat-dom"/>
</dbReference>
<dbReference type="InterPro" id="IPR029021">
    <property type="entry name" value="Prot-tyrosine_phosphatase-like"/>
</dbReference>
<evidence type="ECO:0000256" key="1">
    <source>
        <dbReference type="ARBA" id="ARBA00008601"/>
    </source>
</evidence>
<sequence>MLSFTSPTSSWQSAVLAQNPRGLLGSGKARLASLIIPRVYLSDYFTARDAEQLAQFKITHVITVLDRDVAIPECIPEDRRLHISIADRSDVDIQKYLTQTTEFITAALAESEDNNVLVHCFQGVSRSATVVCAYIVATTYMTASESIAYVQSKRPIVCPNLGFRNQLQAWSIQFYGNNAKRTGGSRVARMTEGIAERIREFKASAGAPPTEIKFKPKPPPKVAAT</sequence>
<dbReference type="OrthoDB" id="2017893at2759"/>
<name>A0A8H6Y9K7_9AGAR</name>
<dbReference type="CDD" id="cd14498">
    <property type="entry name" value="DSP"/>
    <property type="match status" value="1"/>
</dbReference>
<comment type="similarity">
    <text evidence="1">Belongs to the protein-tyrosine phosphatase family. Non-receptor class dual specificity subfamily.</text>
</comment>
<dbReference type="PROSITE" id="PS00383">
    <property type="entry name" value="TYR_PHOSPHATASE_1"/>
    <property type="match status" value="1"/>
</dbReference>
<evidence type="ECO:0000256" key="5">
    <source>
        <dbReference type="ARBA" id="ARBA00048336"/>
    </source>
</evidence>
<dbReference type="PROSITE" id="PS50056">
    <property type="entry name" value="TYR_PHOSPHATASE_2"/>
    <property type="match status" value="1"/>
</dbReference>
<dbReference type="InterPro" id="IPR020422">
    <property type="entry name" value="TYR_PHOSPHATASE_DUAL_dom"/>
</dbReference>
<reference evidence="9" key="1">
    <citation type="submission" date="2020-05" db="EMBL/GenBank/DDBJ databases">
        <title>Mycena genomes resolve the evolution of fungal bioluminescence.</title>
        <authorList>
            <person name="Tsai I.J."/>
        </authorList>
    </citation>
    <scope>NUCLEOTIDE SEQUENCE</scope>
    <source>
        <strain evidence="9">CCC161011</strain>
    </source>
</reference>
<dbReference type="Proteomes" id="UP000620124">
    <property type="component" value="Unassembled WGS sequence"/>
</dbReference>
<evidence type="ECO:0000256" key="4">
    <source>
        <dbReference type="ARBA" id="ARBA00047761"/>
    </source>
</evidence>
<dbReference type="PANTHER" id="PTHR45948">
    <property type="entry name" value="DUAL SPECIFICITY PROTEIN PHOSPHATASE DDB_G0269404-RELATED"/>
    <property type="match status" value="1"/>
</dbReference>
<dbReference type="GO" id="GO:0007165">
    <property type="term" value="P:signal transduction"/>
    <property type="evidence" value="ECO:0007669"/>
    <property type="project" value="TreeGrafter"/>
</dbReference>
<dbReference type="EMBL" id="JACAZI010000007">
    <property type="protein sequence ID" value="KAF7356913.1"/>
    <property type="molecule type" value="Genomic_DNA"/>
</dbReference>
<evidence type="ECO:0000256" key="6">
    <source>
        <dbReference type="SAM" id="MobiDB-lite"/>
    </source>
</evidence>
<feature type="domain" description="Tyrosine-protein phosphatase" evidence="7">
    <location>
        <begin position="31"/>
        <end position="176"/>
    </location>
</feature>
<organism evidence="9 10">
    <name type="scientific">Mycena venus</name>
    <dbReference type="NCBI Taxonomy" id="2733690"/>
    <lineage>
        <taxon>Eukaryota</taxon>
        <taxon>Fungi</taxon>
        <taxon>Dikarya</taxon>
        <taxon>Basidiomycota</taxon>
        <taxon>Agaricomycotina</taxon>
        <taxon>Agaricomycetes</taxon>
        <taxon>Agaricomycetidae</taxon>
        <taxon>Agaricales</taxon>
        <taxon>Marasmiineae</taxon>
        <taxon>Mycenaceae</taxon>
        <taxon>Mycena</taxon>
    </lineage>
</organism>
<keyword evidence="10" id="KW-1185">Reference proteome</keyword>
<dbReference type="GO" id="GO:0004725">
    <property type="term" value="F:protein tyrosine phosphatase activity"/>
    <property type="evidence" value="ECO:0007669"/>
    <property type="project" value="TreeGrafter"/>
</dbReference>
<evidence type="ECO:0000259" key="8">
    <source>
        <dbReference type="PROSITE" id="PS50056"/>
    </source>
</evidence>
<dbReference type="Pfam" id="PF00782">
    <property type="entry name" value="DSPc"/>
    <property type="match status" value="1"/>
</dbReference>
<evidence type="ECO:0000313" key="10">
    <source>
        <dbReference type="Proteomes" id="UP000620124"/>
    </source>
</evidence>
<protein>
    <submittedName>
        <fullName evidence="9">Tyrosine-protein phosphatase yvh1</fullName>
    </submittedName>
</protein>
<dbReference type="PANTHER" id="PTHR45948:SF2">
    <property type="entry name" value="DUAL SPECIFICITY PROTEIN PHOSPHATASE"/>
    <property type="match status" value="1"/>
</dbReference>
<feature type="domain" description="Tyrosine specific protein phosphatases" evidence="8">
    <location>
        <begin position="94"/>
        <end position="155"/>
    </location>
</feature>
<gene>
    <name evidence="9" type="ORF">MVEN_01027100</name>
</gene>
<comment type="caution">
    <text evidence="9">The sequence shown here is derived from an EMBL/GenBank/DDBJ whole genome shotgun (WGS) entry which is preliminary data.</text>
</comment>
<dbReference type="InterPro" id="IPR000387">
    <property type="entry name" value="Tyr_Pase_dom"/>
</dbReference>
<keyword evidence="3" id="KW-0904">Protein phosphatase</keyword>
<feature type="region of interest" description="Disordered" evidence="6">
    <location>
        <begin position="204"/>
        <end position="225"/>
    </location>
</feature>